<evidence type="ECO:0000256" key="4">
    <source>
        <dbReference type="ARBA" id="ARBA00022553"/>
    </source>
</evidence>
<dbReference type="SUPFAM" id="SSF55874">
    <property type="entry name" value="ATPase domain of HSP90 chaperone/DNA topoisomerase II/histidine kinase"/>
    <property type="match status" value="1"/>
</dbReference>
<dbReference type="PANTHER" id="PTHR43304:SF1">
    <property type="entry name" value="PAC DOMAIN-CONTAINING PROTEIN"/>
    <property type="match status" value="1"/>
</dbReference>
<keyword evidence="5" id="KW-0808">Transferase</keyword>
<dbReference type="InterPro" id="IPR005467">
    <property type="entry name" value="His_kinase_dom"/>
</dbReference>
<dbReference type="GO" id="GO:0005886">
    <property type="term" value="C:plasma membrane"/>
    <property type="evidence" value="ECO:0007669"/>
    <property type="project" value="UniProtKB-SubCell"/>
</dbReference>
<sequence length="519" mass="56505">MFDKGWRRFSTNTLILSGLVILAGLLVAAAIAGTLALRNSAAASQTLTDRLSPALISAERLNTALLDQETGVRGYALTGERRFLEPYHAGLSAEQAQIAQLQQLLAQRPEALAALGEVVELARSWRAGTAEPVITAVESGASATGLVEKGRQDFDRVRGGLDRLEQQISAARQAARDDLTRAMRWQNTVLVGVLIVFLIAAMLVTMLIRSGVGRPMSRLAAATREVSGGDFEQRIAVDGPADLRALGGDIETMRQRIVAALAASVAAQATLQAQAVELERSNADLARSNSELEQFAYVASHDLQEPLRKVASFCQLLERRYGELLDERGKQYVAFAVDGAERMQILINDLLAFSRVGRVYDAENEVDLNAICDNAEQNLTHRVEASSAVIESDKLPIVLGDPTLLNMLWQNLLGNALKFSDPQRPARVEITCRRAGELWEFAVKDNGIGIDPQFADKIFVIFQRLHSRGDVYGGTGIGLAMCRKIVEHHGGTIWLDSQHSGPGSTFRFTLPARNSEESP</sequence>
<keyword evidence="9" id="KW-0902">Two-component regulatory system</keyword>
<keyword evidence="6 10" id="KW-0812">Transmembrane</keyword>
<dbReference type="Pfam" id="PF02518">
    <property type="entry name" value="HATPase_c"/>
    <property type="match status" value="1"/>
</dbReference>
<dbReference type="InterPro" id="IPR003660">
    <property type="entry name" value="HAMP_dom"/>
</dbReference>
<dbReference type="FunFam" id="3.30.565.10:FF:000006">
    <property type="entry name" value="Sensor histidine kinase WalK"/>
    <property type="match status" value="1"/>
</dbReference>
<protein>
    <recommendedName>
        <fullName evidence="3">histidine kinase</fullName>
        <ecNumber evidence="3">2.7.13.3</ecNumber>
    </recommendedName>
</protein>
<dbReference type="Pfam" id="PF00672">
    <property type="entry name" value="HAMP"/>
    <property type="match status" value="1"/>
</dbReference>
<feature type="transmembrane region" description="Helical" evidence="10">
    <location>
        <begin position="189"/>
        <end position="208"/>
    </location>
</feature>
<evidence type="ECO:0000259" key="11">
    <source>
        <dbReference type="PROSITE" id="PS50109"/>
    </source>
</evidence>
<organism evidence="13 14">
    <name type="scientific">Rhizocola hellebori</name>
    <dbReference type="NCBI Taxonomy" id="1392758"/>
    <lineage>
        <taxon>Bacteria</taxon>
        <taxon>Bacillati</taxon>
        <taxon>Actinomycetota</taxon>
        <taxon>Actinomycetes</taxon>
        <taxon>Micromonosporales</taxon>
        <taxon>Micromonosporaceae</taxon>
        <taxon>Rhizocola</taxon>
    </lineage>
</organism>
<dbReference type="SUPFAM" id="SSF158472">
    <property type="entry name" value="HAMP domain-like"/>
    <property type="match status" value="1"/>
</dbReference>
<evidence type="ECO:0000313" key="14">
    <source>
        <dbReference type="Proteomes" id="UP000612899"/>
    </source>
</evidence>
<dbReference type="RefSeq" id="WP_203910259.1">
    <property type="nucleotide sequence ID" value="NZ_BONY01000027.1"/>
</dbReference>
<dbReference type="PRINTS" id="PR00344">
    <property type="entry name" value="BCTRLSENSOR"/>
</dbReference>
<dbReference type="Pfam" id="PF00512">
    <property type="entry name" value="HisKA"/>
    <property type="match status" value="1"/>
</dbReference>
<dbReference type="SMART" id="SM00304">
    <property type="entry name" value="HAMP"/>
    <property type="match status" value="1"/>
</dbReference>
<dbReference type="EMBL" id="BONY01000027">
    <property type="protein sequence ID" value="GIH06443.1"/>
    <property type="molecule type" value="Genomic_DNA"/>
</dbReference>
<keyword evidence="8 10" id="KW-1133">Transmembrane helix</keyword>
<proteinExistence type="predicted"/>
<dbReference type="InterPro" id="IPR036097">
    <property type="entry name" value="HisK_dim/P_sf"/>
</dbReference>
<keyword evidence="10" id="KW-0472">Membrane</keyword>
<dbReference type="PROSITE" id="PS50109">
    <property type="entry name" value="HIS_KIN"/>
    <property type="match status" value="1"/>
</dbReference>
<comment type="catalytic activity">
    <reaction evidence="1">
        <text>ATP + protein L-histidine = ADP + protein N-phospho-L-histidine.</text>
        <dbReference type="EC" id="2.7.13.3"/>
    </reaction>
</comment>
<accession>A0A8J3QB31</accession>
<evidence type="ECO:0000256" key="5">
    <source>
        <dbReference type="ARBA" id="ARBA00022679"/>
    </source>
</evidence>
<dbReference type="SUPFAM" id="SSF47384">
    <property type="entry name" value="Homodimeric domain of signal transducing histidine kinase"/>
    <property type="match status" value="1"/>
</dbReference>
<gene>
    <name evidence="13" type="ORF">Rhe02_45100</name>
</gene>
<dbReference type="SMART" id="SM00388">
    <property type="entry name" value="HisKA"/>
    <property type="match status" value="1"/>
</dbReference>
<name>A0A8J3QB31_9ACTN</name>
<dbReference type="InterPro" id="IPR003661">
    <property type="entry name" value="HisK_dim/P_dom"/>
</dbReference>
<evidence type="ECO:0000256" key="1">
    <source>
        <dbReference type="ARBA" id="ARBA00000085"/>
    </source>
</evidence>
<reference evidence="13" key="1">
    <citation type="submission" date="2021-01" db="EMBL/GenBank/DDBJ databases">
        <title>Whole genome shotgun sequence of Rhizocola hellebori NBRC 109834.</title>
        <authorList>
            <person name="Komaki H."/>
            <person name="Tamura T."/>
        </authorList>
    </citation>
    <scope>NUCLEOTIDE SEQUENCE</scope>
    <source>
        <strain evidence="13">NBRC 109834</strain>
    </source>
</reference>
<dbReference type="AlphaFoldDB" id="A0A8J3QB31"/>
<dbReference type="SMART" id="SM00387">
    <property type="entry name" value="HATPase_c"/>
    <property type="match status" value="1"/>
</dbReference>
<dbReference type="Gene3D" id="1.10.287.130">
    <property type="match status" value="1"/>
</dbReference>
<evidence type="ECO:0000256" key="6">
    <source>
        <dbReference type="ARBA" id="ARBA00022692"/>
    </source>
</evidence>
<dbReference type="PROSITE" id="PS50885">
    <property type="entry name" value="HAMP"/>
    <property type="match status" value="1"/>
</dbReference>
<keyword evidence="14" id="KW-1185">Reference proteome</keyword>
<comment type="caution">
    <text evidence="13">The sequence shown here is derived from an EMBL/GenBank/DDBJ whole genome shotgun (WGS) entry which is preliminary data.</text>
</comment>
<dbReference type="Gene3D" id="6.10.340.10">
    <property type="match status" value="1"/>
</dbReference>
<evidence type="ECO:0000313" key="13">
    <source>
        <dbReference type="EMBL" id="GIH06443.1"/>
    </source>
</evidence>
<dbReference type="InterPro" id="IPR003594">
    <property type="entry name" value="HATPase_dom"/>
</dbReference>
<keyword evidence="4" id="KW-0597">Phosphoprotein</keyword>
<dbReference type="EC" id="2.7.13.3" evidence="3"/>
<dbReference type="CDD" id="cd06225">
    <property type="entry name" value="HAMP"/>
    <property type="match status" value="1"/>
</dbReference>
<keyword evidence="7 13" id="KW-0418">Kinase</keyword>
<dbReference type="PANTHER" id="PTHR43304">
    <property type="entry name" value="PHYTOCHROME-LIKE PROTEIN CPH1"/>
    <property type="match status" value="1"/>
</dbReference>
<evidence type="ECO:0000256" key="8">
    <source>
        <dbReference type="ARBA" id="ARBA00022989"/>
    </source>
</evidence>
<evidence type="ECO:0000256" key="2">
    <source>
        <dbReference type="ARBA" id="ARBA00004236"/>
    </source>
</evidence>
<evidence type="ECO:0000259" key="12">
    <source>
        <dbReference type="PROSITE" id="PS50885"/>
    </source>
</evidence>
<dbReference type="CDD" id="cd00082">
    <property type="entry name" value="HisKA"/>
    <property type="match status" value="1"/>
</dbReference>
<feature type="domain" description="Histidine kinase" evidence="11">
    <location>
        <begin position="298"/>
        <end position="514"/>
    </location>
</feature>
<comment type="subcellular location">
    <subcellularLocation>
        <location evidence="2">Cell membrane</location>
    </subcellularLocation>
</comment>
<dbReference type="CDD" id="cd16921">
    <property type="entry name" value="HATPase_FilI-like"/>
    <property type="match status" value="1"/>
</dbReference>
<evidence type="ECO:0000256" key="3">
    <source>
        <dbReference type="ARBA" id="ARBA00012438"/>
    </source>
</evidence>
<evidence type="ECO:0000256" key="7">
    <source>
        <dbReference type="ARBA" id="ARBA00022777"/>
    </source>
</evidence>
<dbReference type="InterPro" id="IPR036890">
    <property type="entry name" value="HATPase_C_sf"/>
</dbReference>
<dbReference type="InterPro" id="IPR052162">
    <property type="entry name" value="Sensor_kinase/Photoreceptor"/>
</dbReference>
<dbReference type="Pfam" id="PF05227">
    <property type="entry name" value="CHASE3"/>
    <property type="match status" value="1"/>
</dbReference>
<dbReference type="Gene3D" id="3.30.565.10">
    <property type="entry name" value="Histidine kinase-like ATPase, C-terminal domain"/>
    <property type="match status" value="1"/>
</dbReference>
<feature type="domain" description="HAMP" evidence="12">
    <location>
        <begin position="210"/>
        <end position="262"/>
    </location>
</feature>
<dbReference type="InterPro" id="IPR004358">
    <property type="entry name" value="Sig_transdc_His_kin-like_C"/>
</dbReference>
<dbReference type="Proteomes" id="UP000612899">
    <property type="component" value="Unassembled WGS sequence"/>
</dbReference>
<evidence type="ECO:0000256" key="9">
    <source>
        <dbReference type="ARBA" id="ARBA00023012"/>
    </source>
</evidence>
<dbReference type="GO" id="GO:0000155">
    <property type="term" value="F:phosphorelay sensor kinase activity"/>
    <property type="evidence" value="ECO:0007669"/>
    <property type="project" value="InterPro"/>
</dbReference>
<evidence type="ECO:0000256" key="10">
    <source>
        <dbReference type="SAM" id="Phobius"/>
    </source>
</evidence>
<dbReference type="InterPro" id="IPR007891">
    <property type="entry name" value="CHASE3"/>
</dbReference>